<keyword evidence="4 7" id="KW-0106">Calcium</keyword>
<reference evidence="11 12" key="1">
    <citation type="submission" date="2023-09" db="EMBL/GenBank/DDBJ databases">
        <title>Genomes of two closely related lineages of the louse Polyplax serrata with different host specificities.</title>
        <authorList>
            <person name="Martinu J."/>
            <person name="Tarabai H."/>
            <person name="Stefka J."/>
            <person name="Hypsa V."/>
        </authorList>
    </citation>
    <scope>NUCLEOTIDE SEQUENCE [LARGE SCALE GENOMIC DNA]</scope>
    <source>
        <strain evidence="11">98ZLc_SE</strain>
    </source>
</reference>
<dbReference type="CDD" id="cd11304">
    <property type="entry name" value="Cadherin_repeat"/>
    <property type="match status" value="12"/>
</dbReference>
<feature type="domain" description="Cadherin" evidence="10">
    <location>
        <begin position="607"/>
        <end position="716"/>
    </location>
</feature>
<protein>
    <recommendedName>
        <fullName evidence="10">Cadherin domain-containing protein</fullName>
    </recommendedName>
</protein>
<dbReference type="InterPro" id="IPR002126">
    <property type="entry name" value="Cadherin-like_dom"/>
</dbReference>
<evidence type="ECO:0000256" key="2">
    <source>
        <dbReference type="ARBA" id="ARBA00022692"/>
    </source>
</evidence>
<evidence type="ECO:0000256" key="7">
    <source>
        <dbReference type="PROSITE-ProRule" id="PRU00043"/>
    </source>
</evidence>
<feature type="domain" description="Cadherin" evidence="10">
    <location>
        <begin position="505"/>
        <end position="606"/>
    </location>
</feature>
<dbReference type="InterPro" id="IPR015919">
    <property type="entry name" value="Cadherin-like_sf"/>
</dbReference>
<gene>
    <name evidence="11" type="ORF">RUM44_013568</name>
</gene>
<evidence type="ECO:0000256" key="4">
    <source>
        <dbReference type="ARBA" id="ARBA00022837"/>
    </source>
</evidence>
<comment type="caution">
    <text evidence="11">The sequence shown here is derived from an EMBL/GenBank/DDBJ whole genome shotgun (WGS) entry which is preliminary data.</text>
</comment>
<dbReference type="PRINTS" id="PR00205">
    <property type="entry name" value="CADHERIN"/>
</dbReference>
<organism evidence="11 12">
    <name type="scientific">Polyplax serrata</name>
    <name type="common">Common mouse louse</name>
    <dbReference type="NCBI Taxonomy" id="468196"/>
    <lineage>
        <taxon>Eukaryota</taxon>
        <taxon>Metazoa</taxon>
        <taxon>Ecdysozoa</taxon>
        <taxon>Arthropoda</taxon>
        <taxon>Hexapoda</taxon>
        <taxon>Insecta</taxon>
        <taxon>Pterygota</taxon>
        <taxon>Neoptera</taxon>
        <taxon>Paraneoptera</taxon>
        <taxon>Psocodea</taxon>
        <taxon>Troctomorpha</taxon>
        <taxon>Phthiraptera</taxon>
        <taxon>Anoplura</taxon>
        <taxon>Polyplacidae</taxon>
        <taxon>Polyplax</taxon>
    </lineage>
</organism>
<evidence type="ECO:0000256" key="3">
    <source>
        <dbReference type="ARBA" id="ARBA00022737"/>
    </source>
</evidence>
<name>A0ABR1BEI5_POLSC</name>
<feature type="domain" description="Cadherin" evidence="10">
    <location>
        <begin position="1543"/>
        <end position="1669"/>
    </location>
</feature>
<feature type="signal peptide" evidence="9">
    <location>
        <begin position="1"/>
        <end position="22"/>
    </location>
</feature>
<dbReference type="PANTHER" id="PTHR24026:SF126">
    <property type="entry name" value="PROTOCADHERIN FAT 4"/>
    <property type="match status" value="1"/>
</dbReference>
<dbReference type="InterPro" id="IPR020894">
    <property type="entry name" value="Cadherin_CS"/>
</dbReference>
<dbReference type="PANTHER" id="PTHR24026">
    <property type="entry name" value="FAT ATYPICAL CADHERIN-RELATED"/>
    <property type="match status" value="1"/>
</dbReference>
<feature type="domain" description="Cadherin" evidence="10">
    <location>
        <begin position="382"/>
        <end position="504"/>
    </location>
</feature>
<evidence type="ECO:0000313" key="12">
    <source>
        <dbReference type="Proteomes" id="UP001359485"/>
    </source>
</evidence>
<dbReference type="SUPFAM" id="SSF49313">
    <property type="entry name" value="Cadherin-like"/>
    <property type="match status" value="14"/>
</dbReference>
<keyword evidence="9" id="KW-0732">Signal</keyword>
<keyword evidence="6 8" id="KW-0472">Membrane</keyword>
<dbReference type="EMBL" id="JAWJWF010000001">
    <property type="protein sequence ID" value="KAK6641850.1"/>
    <property type="molecule type" value="Genomic_DNA"/>
</dbReference>
<feature type="domain" description="Cadherin" evidence="10">
    <location>
        <begin position="1187"/>
        <end position="1306"/>
    </location>
</feature>
<evidence type="ECO:0000259" key="10">
    <source>
        <dbReference type="PROSITE" id="PS50268"/>
    </source>
</evidence>
<feature type="domain" description="Cadherin" evidence="10">
    <location>
        <begin position="725"/>
        <end position="831"/>
    </location>
</feature>
<dbReference type="Gene3D" id="2.60.40.60">
    <property type="entry name" value="Cadherins"/>
    <property type="match status" value="14"/>
</dbReference>
<keyword evidence="12" id="KW-1185">Reference proteome</keyword>
<sequence length="1963" mass="219716">MGTMWIPEQILILTLLSIGSDAQLGTVNRAPHFLPNGDMSRFAIPEDTPPGTAVFQLQGIDPEGSRVFYSISGEYFKVDPDTGIVTTLKSFDREKEDIVSVIISVTDSSLDGSEPNTVSHLRQIPILDINDNYPVFYNRPYSISLFENTPVGKVLFDNITVQDLDGGINGDVILSCTPPNDETCKTFDVTTEKIAEGLYKGIITLIKPLDFETRSSYSLTVRATDRAKDPARRLTATANVAIDILDIQDQPPMFINAPYSSTVPENTEEGTMILRVGVSDGDVGDPRTVRVEIRDDTLGYFRLEPVLDHNEGNDEDFQSFYDIVTTDVPLDRENPEILQNGGIYTFTLRATELINNELPADYSETTVTIVVMDEDDQLPMFNQNTFHLNVSENIAIDSPLPGLNMIITDKDIGENAQYLLSLREVKNVDKTFVVHPKSGSGRTAVVVRVNDTTNLDYDVDDDDLRTLIFDVVVGVANEYNVVREVGMSRVIVHLEDANDNAPEFSNNSYYLSVLENTVPNTMIYNVSARDKDSGLFGKMKYYLRGFGANKFRTDPDKGGIYTSSNLDYESQKSYTLNLVAIDGGNRTSSTNIYIDIEDVNDNKPTFEMKEYSRILREGARSFQPEFYIHAVDADGPTHGGGKISYEILSKNYHGEVFSIDENTGELTINQPVSSSDTPKGQYEMVIRAHDYGLPKLHEDVRVNVRVGVPGNQRPYFKGNARNKNGISIYEVSIKENIGPNEEIKKLEGVDPDGVDSKLSYQIAEGGNDNFALNETTGILKTSPYSNFDLENNPKVYELQVITIDSGTPVPETGTTTVVVTIEDVNNKPPVFTESTYSAYVDENSELNSTLLMVKAIDADENYKIVYRILKPIKIYNRAGLLTESNDDLVRINNETGEILLNGKLQHESMNYIVVQVEAEDLNAEENDQKSTTEALVYIQASSNKNPIFLSANWTTKNPVIRVRVNEEIEKNAIVYTLKGKDPLKNKTKLKYESTKNDYYDLFNISENGNVIMLKKLDYDMLDQKTYNISIRAVVNEDPYQDIKNTKETVVDLENLPKIRYTDSLLVIEIVNINDNPPIFEEETYTRRVSENVKYPEVIFTVKATDLDNDVIRYSISGENSNYFLINSTTGDIMVAQNLALDREKRSFYKFNVTASDKNLSAGTKIHKTTVQAVVEVLDVNDNAPKFGKNLYSAVVPENAPVGTTILKLQATDLDLGLSGEVQYQIVEESEAVEFFKIDSETGEIVTNKILTGKGRPEPYNIVVKASDKGDHVLDHNGKEYQKSLSSDVTLSIYIGDVVKNDGVPVFIKPTLNQKVQLPENASVSTPVFQVVATDPDNAKSAEGQIRYKFLDDGKLGNENPFKIHPESGLISTRWPLDKEKKSLYDLIIVAEDRGQVPQQATRRLQVEILDIDDHKPYFKRSIDESPMMMKIIEETSVGSEVGLIQALDEDVGENAMIDYIISHGNEDQLFSITRTDDNVGVIRTAGRIDREQSKSHLITVKCFKMLEEGKKLNYLRPYNRQDPSERQVLIVVDDIDDNNPKFQKDNMTLGVRLNVPPDTSLLTLQAVDADENSAPIEYHIDKVTFTNLGKDYYFSTIMNSSEKIFQINTRSGELKTTSSLQKYSNGFFDVAILANNTPEVSRRANMSIRIFMLRDKALMKLILNDPPTEVKKRIPELENAIASAVNVPSVNIYDVQFHSKPDGSLDFSSTSSCFQIVGKEPYSVEHMESLLNDPKNKNFKKLFSKFNIQEVTRCASSGSYTQISWIEIWVLVLALLVGVLALLAICTITCMHRRYKIERKKRMKSRSPSTSDYMTIRRGTQLVPTATGSVMGSQLIIPNSQLSGSQLYISKSDRSVLGSQFATSKGSQLMINQPATKMGSQLIINNPKTNFSPTPTAFTNTSSTPHPIIMGTSQMMVPRNDTIVNEGNFEEQDRIFSSDDFGSQMMYEYVGDGRDNIAFDDDT</sequence>
<feature type="domain" description="Cadherin" evidence="10">
    <location>
        <begin position="1423"/>
        <end position="1542"/>
    </location>
</feature>
<feature type="domain" description="Cadherin" evidence="10">
    <location>
        <begin position="36"/>
        <end position="136"/>
    </location>
</feature>
<feature type="domain" description="Cadherin" evidence="10">
    <location>
        <begin position="255"/>
        <end position="381"/>
    </location>
</feature>
<keyword evidence="5 8" id="KW-1133">Transmembrane helix</keyword>
<dbReference type="Pfam" id="PF00028">
    <property type="entry name" value="Cadherin"/>
    <property type="match status" value="11"/>
</dbReference>
<feature type="domain" description="Cadherin" evidence="10">
    <location>
        <begin position="956"/>
        <end position="1079"/>
    </location>
</feature>
<feature type="domain" description="Cadherin" evidence="10">
    <location>
        <begin position="137"/>
        <end position="254"/>
    </location>
</feature>
<feature type="domain" description="Cadherin" evidence="10">
    <location>
        <begin position="1080"/>
        <end position="1186"/>
    </location>
</feature>
<feature type="domain" description="Cadherin" evidence="10">
    <location>
        <begin position="1309"/>
        <end position="1418"/>
    </location>
</feature>
<accession>A0ABR1BEI5</accession>
<dbReference type="SMART" id="SM00112">
    <property type="entry name" value="CA"/>
    <property type="match status" value="14"/>
</dbReference>
<proteinExistence type="predicted"/>
<dbReference type="PROSITE" id="PS00232">
    <property type="entry name" value="CADHERIN_1"/>
    <property type="match status" value="4"/>
</dbReference>
<evidence type="ECO:0000256" key="6">
    <source>
        <dbReference type="ARBA" id="ARBA00023136"/>
    </source>
</evidence>
<comment type="subcellular location">
    <subcellularLocation>
        <location evidence="1">Membrane</location>
    </subcellularLocation>
</comment>
<feature type="transmembrane region" description="Helical" evidence="8">
    <location>
        <begin position="1768"/>
        <end position="1791"/>
    </location>
</feature>
<evidence type="ECO:0000256" key="5">
    <source>
        <dbReference type="ARBA" id="ARBA00022989"/>
    </source>
</evidence>
<dbReference type="Proteomes" id="UP001359485">
    <property type="component" value="Unassembled WGS sequence"/>
</dbReference>
<evidence type="ECO:0000256" key="8">
    <source>
        <dbReference type="SAM" id="Phobius"/>
    </source>
</evidence>
<feature type="chain" id="PRO_5045279474" description="Cadherin domain-containing protein" evidence="9">
    <location>
        <begin position="23"/>
        <end position="1963"/>
    </location>
</feature>
<evidence type="ECO:0000313" key="11">
    <source>
        <dbReference type="EMBL" id="KAK6641850.1"/>
    </source>
</evidence>
<keyword evidence="2 8" id="KW-0812">Transmembrane</keyword>
<evidence type="ECO:0000256" key="9">
    <source>
        <dbReference type="SAM" id="SignalP"/>
    </source>
</evidence>
<feature type="domain" description="Cadherin" evidence="10">
    <location>
        <begin position="832"/>
        <end position="948"/>
    </location>
</feature>
<dbReference type="PROSITE" id="PS50268">
    <property type="entry name" value="CADHERIN_2"/>
    <property type="match status" value="14"/>
</dbReference>
<evidence type="ECO:0000256" key="1">
    <source>
        <dbReference type="ARBA" id="ARBA00004370"/>
    </source>
</evidence>
<keyword evidence="3" id="KW-0677">Repeat</keyword>